<dbReference type="InterPro" id="IPR052942">
    <property type="entry name" value="LPS_cholinephosphotransferase"/>
</dbReference>
<dbReference type="EMBL" id="ARZY01000023">
    <property type="protein sequence ID" value="EWH09480.1"/>
    <property type="molecule type" value="Genomic_DNA"/>
</dbReference>
<reference evidence="2 3" key="1">
    <citation type="journal article" date="2014" name="Genome Announc.">
        <title>Draft Genome Sequence of the Agar-Degrading Bacterium Catenovulum sp. Strain DS-2, Isolated from Intestines of Haliotis diversicolor.</title>
        <authorList>
            <person name="Shan D."/>
            <person name="Li X."/>
            <person name="Gu Z."/>
            <person name="Wei G."/>
            <person name="Gao Z."/>
            <person name="Shao Z."/>
        </authorList>
    </citation>
    <scope>NUCLEOTIDE SEQUENCE [LARGE SCALE GENOMIC DNA]</scope>
    <source>
        <strain evidence="2 3">DS-2</strain>
    </source>
</reference>
<dbReference type="AlphaFoldDB" id="W7QW25"/>
<evidence type="ECO:0000313" key="3">
    <source>
        <dbReference type="Proteomes" id="UP000019276"/>
    </source>
</evidence>
<name>W7QW25_9ALTE</name>
<dbReference type="Pfam" id="PF04991">
    <property type="entry name" value="LicD"/>
    <property type="match status" value="1"/>
</dbReference>
<sequence>MNSLQSDKNVIFGAGEMGRLAYESLRAKLNICAFIDNDKNKHTSHIDGLPIKSPHELSNINPTKIIIASEYFEQIKQQLLVELAINENQISVFNSVDSVAQFGLNSSKKALAENLLLDVCRELEAHQINYYVDAGTLLGIIRDDALIPWDDDLDIAVCSTHIEKCELAIEQAIDKIYKKRDVELELDAYYAEHNFKNINIGDLRSFKLKPKTNKTVAPSLDVFIKYQKSDEMNYLMSSRAITMPAYHMLNTQIKEFRGQNIRIPDNVDAYLTKHYGDWKTPNKEWNITMLSNSTVFKT</sequence>
<protein>
    <submittedName>
        <fullName evidence="2">LicD family protein</fullName>
    </submittedName>
</protein>
<dbReference type="PANTHER" id="PTHR43404">
    <property type="entry name" value="LIPOPOLYSACCHARIDE CHOLINEPHOSPHOTRANSFERASE LICD"/>
    <property type="match status" value="1"/>
</dbReference>
<dbReference type="Proteomes" id="UP000019276">
    <property type="component" value="Unassembled WGS sequence"/>
</dbReference>
<dbReference type="OrthoDB" id="9786100at2"/>
<evidence type="ECO:0000259" key="1">
    <source>
        <dbReference type="Pfam" id="PF04991"/>
    </source>
</evidence>
<comment type="caution">
    <text evidence="2">The sequence shown here is derived from an EMBL/GenBank/DDBJ whole genome shotgun (WGS) entry which is preliminary data.</text>
</comment>
<dbReference type="GO" id="GO:0009100">
    <property type="term" value="P:glycoprotein metabolic process"/>
    <property type="evidence" value="ECO:0007669"/>
    <property type="project" value="UniProtKB-ARBA"/>
</dbReference>
<dbReference type="RefSeq" id="WP_035015122.1">
    <property type="nucleotide sequence ID" value="NZ_ARZY01000023.1"/>
</dbReference>
<dbReference type="PANTHER" id="PTHR43404:SF1">
    <property type="entry name" value="MNN4P"/>
    <property type="match status" value="1"/>
</dbReference>
<dbReference type="Gene3D" id="3.40.50.720">
    <property type="entry name" value="NAD(P)-binding Rossmann-like Domain"/>
    <property type="match status" value="1"/>
</dbReference>
<dbReference type="STRING" id="1328313.DS2_12388"/>
<gene>
    <name evidence="2" type="ORF">DS2_12388</name>
</gene>
<organism evidence="2 3">
    <name type="scientific">Catenovulum agarivorans DS-2</name>
    <dbReference type="NCBI Taxonomy" id="1328313"/>
    <lineage>
        <taxon>Bacteria</taxon>
        <taxon>Pseudomonadati</taxon>
        <taxon>Pseudomonadota</taxon>
        <taxon>Gammaproteobacteria</taxon>
        <taxon>Alteromonadales</taxon>
        <taxon>Alteromonadaceae</taxon>
        <taxon>Catenovulum</taxon>
    </lineage>
</organism>
<accession>W7QW25</accession>
<dbReference type="eggNOG" id="COG1086">
    <property type="taxonomic scope" value="Bacteria"/>
</dbReference>
<keyword evidence="3" id="KW-1185">Reference proteome</keyword>
<dbReference type="eggNOG" id="COG3475">
    <property type="taxonomic scope" value="Bacteria"/>
</dbReference>
<dbReference type="InterPro" id="IPR007074">
    <property type="entry name" value="LicD/FKTN/FKRP_NTP_transf"/>
</dbReference>
<proteinExistence type="predicted"/>
<feature type="domain" description="LicD/FKTN/FKRP nucleotidyltransferase" evidence="1">
    <location>
        <begin position="124"/>
        <end position="171"/>
    </location>
</feature>
<evidence type="ECO:0000313" key="2">
    <source>
        <dbReference type="EMBL" id="EWH09480.1"/>
    </source>
</evidence>